<evidence type="ECO:0000256" key="3">
    <source>
        <dbReference type="ARBA" id="ARBA00022842"/>
    </source>
</evidence>
<dbReference type="InterPro" id="IPR050582">
    <property type="entry name" value="HAD-like_SerB"/>
</dbReference>
<dbReference type="Gene3D" id="3.40.50.1000">
    <property type="entry name" value="HAD superfamily/HAD-like"/>
    <property type="match status" value="1"/>
</dbReference>
<dbReference type="Pfam" id="PF12710">
    <property type="entry name" value="HAD"/>
    <property type="match status" value="1"/>
</dbReference>
<dbReference type="NCBIfam" id="TIGR01488">
    <property type="entry name" value="HAD-SF-IB"/>
    <property type="match status" value="1"/>
</dbReference>
<dbReference type="Proteomes" id="UP000186309">
    <property type="component" value="Chromosome"/>
</dbReference>
<dbReference type="Gene3D" id="1.20.1440.100">
    <property type="entry name" value="SG protein - dephosphorylation function"/>
    <property type="match status" value="1"/>
</dbReference>
<dbReference type="RefSeq" id="WP_076343268.1">
    <property type="nucleotide sequence ID" value="NZ_CP019082.1"/>
</dbReference>
<evidence type="ECO:0000313" key="5">
    <source>
        <dbReference type="Proteomes" id="UP000186309"/>
    </source>
</evidence>
<evidence type="ECO:0000313" key="4">
    <source>
        <dbReference type="EMBL" id="APW59042.1"/>
    </source>
</evidence>
<accession>A0A1U7CJD5</accession>
<dbReference type="InterPro" id="IPR006385">
    <property type="entry name" value="HAD_hydro_SerB1"/>
</dbReference>
<protein>
    <submittedName>
        <fullName evidence="4">Hydrolase</fullName>
        <ecNumber evidence="4">3.1.-.-</ecNumber>
    </submittedName>
</protein>
<dbReference type="PANTHER" id="PTHR43344:SF13">
    <property type="entry name" value="PHOSPHATASE RV3661-RELATED"/>
    <property type="match status" value="1"/>
</dbReference>
<dbReference type="SUPFAM" id="SSF56784">
    <property type="entry name" value="HAD-like"/>
    <property type="match status" value="1"/>
</dbReference>
<dbReference type="PANTHER" id="PTHR43344">
    <property type="entry name" value="PHOSPHOSERINE PHOSPHATASE"/>
    <property type="match status" value="1"/>
</dbReference>
<keyword evidence="1" id="KW-0479">Metal-binding</keyword>
<evidence type="ECO:0000256" key="2">
    <source>
        <dbReference type="ARBA" id="ARBA00022801"/>
    </source>
</evidence>
<gene>
    <name evidence="4" type="ORF">BSF38_00455</name>
</gene>
<name>A0A1U7CJD5_9BACT</name>
<dbReference type="EC" id="3.1.-.-" evidence="4"/>
<keyword evidence="2 4" id="KW-0378">Hydrolase</keyword>
<dbReference type="InterPro" id="IPR023214">
    <property type="entry name" value="HAD_sf"/>
</dbReference>
<keyword evidence="5" id="KW-1185">Reference proteome</keyword>
<keyword evidence="3" id="KW-0460">Magnesium</keyword>
<dbReference type="AlphaFoldDB" id="A0A1U7CJD5"/>
<evidence type="ECO:0000256" key="1">
    <source>
        <dbReference type="ARBA" id="ARBA00022723"/>
    </source>
</evidence>
<dbReference type="KEGG" id="pbor:BSF38_00455"/>
<dbReference type="GO" id="GO:0016787">
    <property type="term" value="F:hydrolase activity"/>
    <property type="evidence" value="ECO:0007669"/>
    <property type="project" value="UniProtKB-KW"/>
</dbReference>
<sequence>MTSTNTETQHAWPTYDRPPSVAFIDVDGTLLAETTTFLFARILLQRGLIRRSFLLRALYHGLQHRFGRLDYGTLIGYGLKNIASIPVVELERIAYENFVEHVRPRLYPGVVDHFNAIRMAGTPLVLVSSSPGLVIEPLSIYLNCADTLTTKVVINRGRLVGMGTGPPCYGEGKLFWAEEWAAQHGIAMSDAVAYADNWSDRSLLERAGRAVVVHPRSRLLRLAKERGWDVVRPPRPARRRANPRGVSR</sequence>
<dbReference type="STRING" id="1387353.BSF38_00455"/>
<dbReference type="InterPro" id="IPR036412">
    <property type="entry name" value="HAD-like_sf"/>
</dbReference>
<dbReference type="GO" id="GO:0046872">
    <property type="term" value="F:metal ion binding"/>
    <property type="evidence" value="ECO:0007669"/>
    <property type="project" value="UniProtKB-KW"/>
</dbReference>
<organism evidence="4 5">
    <name type="scientific">Paludisphaera borealis</name>
    <dbReference type="NCBI Taxonomy" id="1387353"/>
    <lineage>
        <taxon>Bacteria</taxon>
        <taxon>Pseudomonadati</taxon>
        <taxon>Planctomycetota</taxon>
        <taxon>Planctomycetia</taxon>
        <taxon>Isosphaerales</taxon>
        <taxon>Isosphaeraceae</taxon>
        <taxon>Paludisphaera</taxon>
    </lineage>
</organism>
<dbReference type="NCBIfam" id="TIGR01490">
    <property type="entry name" value="HAD-SF-IB-hyp1"/>
    <property type="match status" value="1"/>
</dbReference>
<dbReference type="EMBL" id="CP019082">
    <property type="protein sequence ID" value="APW59042.1"/>
    <property type="molecule type" value="Genomic_DNA"/>
</dbReference>
<dbReference type="OrthoDB" id="25607at2"/>
<proteinExistence type="predicted"/>
<reference evidence="5" key="1">
    <citation type="submission" date="2016-12" db="EMBL/GenBank/DDBJ databases">
        <title>Comparative genomics of four Isosphaeraceae planctomycetes: a common pool of plasmids and glycoside hydrolase genes.</title>
        <authorList>
            <person name="Ivanova A."/>
        </authorList>
    </citation>
    <scope>NUCLEOTIDE SEQUENCE [LARGE SCALE GENOMIC DNA]</scope>
    <source>
        <strain evidence="5">PX4</strain>
    </source>
</reference>
<dbReference type="PROSITE" id="PS01228">
    <property type="entry name" value="COF_1"/>
    <property type="match status" value="1"/>
</dbReference>